<evidence type="ECO:0000313" key="3">
    <source>
        <dbReference type="Proteomes" id="UP001314170"/>
    </source>
</evidence>
<keyword evidence="3" id="KW-1185">Reference proteome</keyword>
<comment type="caution">
    <text evidence="2">The sequence shown here is derived from an EMBL/GenBank/DDBJ whole genome shotgun (WGS) entry which is preliminary data.</text>
</comment>
<evidence type="ECO:0000313" key="2">
    <source>
        <dbReference type="EMBL" id="CAK7357090.1"/>
    </source>
</evidence>
<protein>
    <recommendedName>
        <fullName evidence="1">DUF7036 domain-containing protein</fullName>
    </recommendedName>
</protein>
<feature type="domain" description="DUF7036" evidence="1">
    <location>
        <begin position="25"/>
        <end position="81"/>
    </location>
</feature>
<dbReference type="EMBL" id="CAWUPB010001197">
    <property type="protein sequence ID" value="CAK7357090.1"/>
    <property type="molecule type" value="Genomic_DNA"/>
</dbReference>
<reference evidence="2 3" key="1">
    <citation type="submission" date="2024-01" db="EMBL/GenBank/DDBJ databases">
        <authorList>
            <person name="Waweru B."/>
        </authorList>
    </citation>
    <scope>NUCLEOTIDE SEQUENCE [LARGE SCALE GENOMIC DNA]</scope>
</reference>
<accession>A0AAV1SX14</accession>
<sequence length="82" mass="9115">MLVPIADYIEKAWAYVCFGNWAVIWEQNVYVKITNENGSTITPPVTLQASIVSDLGTLQLQRLKQLAQIITVSPVKILGLNN</sequence>
<dbReference type="Pfam" id="PF23041">
    <property type="entry name" value="DUF7036"/>
    <property type="match status" value="1"/>
</dbReference>
<evidence type="ECO:0000259" key="1">
    <source>
        <dbReference type="Pfam" id="PF23041"/>
    </source>
</evidence>
<proteinExistence type="predicted"/>
<dbReference type="Proteomes" id="UP001314170">
    <property type="component" value="Unassembled WGS sequence"/>
</dbReference>
<dbReference type="PANTHER" id="PTHR33826:SF4">
    <property type="entry name" value="F20B24.21"/>
    <property type="match status" value="1"/>
</dbReference>
<organism evidence="2 3">
    <name type="scientific">Dovyalis caffra</name>
    <dbReference type="NCBI Taxonomy" id="77055"/>
    <lineage>
        <taxon>Eukaryota</taxon>
        <taxon>Viridiplantae</taxon>
        <taxon>Streptophyta</taxon>
        <taxon>Embryophyta</taxon>
        <taxon>Tracheophyta</taxon>
        <taxon>Spermatophyta</taxon>
        <taxon>Magnoliopsida</taxon>
        <taxon>eudicotyledons</taxon>
        <taxon>Gunneridae</taxon>
        <taxon>Pentapetalae</taxon>
        <taxon>rosids</taxon>
        <taxon>fabids</taxon>
        <taxon>Malpighiales</taxon>
        <taxon>Salicaceae</taxon>
        <taxon>Flacourtieae</taxon>
        <taxon>Dovyalis</taxon>
    </lineage>
</organism>
<gene>
    <name evidence="2" type="ORF">DCAF_LOCUS27374</name>
</gene>
<name>A0AAV1SX14_9ROSI</name>
<dbReference type="InterPro" id="IPR055464">
    <property type="entry name" value="DUF7036"/>
</dbReference>
<dbReference type="AlphaFoldDB" id="A0AAV1SX14"/>
<dbReference type="PANTHER" id="PTHR33826">
    <property type="entry name" value="F20B24.21"/>
    <property type="match status" value="1"/>
</dbReference>